<comment type="cofactor">
    <cofactor evidence="1 8 9">
        <name>pyridoxal 5'-phosphate</name>
        <dbReference type="ChEBI" id="CHEBI:597326"/>
    </cofactor>
</comment>
<dbReference type="Gene3D" id="3.40.640.10">
    <property type="entry name" value="Type I PLP-dependent aspartate aminotransferase-like (Major domain)"/>
    <property type="match status" value="1"/>
</dbReference>
<dbReference type="GO" id="GO:0004125">
    <property type="term" value="F:L-seryl-tRNA(Sec) selenium transferase activity"/>
    <property type="evidence" value="ECO:0007669"/>
    <property type="project" value="UniProtKB-UniRule"/>
</dbReference>
<protein>
    <recommendedName>
        <fullName evidence="8">L-seryl-tRNA(Sec) selenium transferase</fullName>
        <ecNumber evidence="8">2.9.1.1</ecNumber>
    </recommendedName>
    <alternativeName>
        <fullName evidence="8">Selenocysteine synthase</fullName>
        <shortName evidence="8">Sec synthase</shortName>
    </alternativeName>
    <alternativeName>
        <fullName evidence="8">Selenocysteinyl-tRNA(Sec) synthase</fullName>
    </alternativeName>
</protein>
<feature type="modified residue" description="N6-(pyridoxal phosphate)lysine" evidence="8 9">
    <location>
        <position position="310"/>
    </location>
</feature>
<evidence type="ECO:0000256" key="6">
    <source>
        <dbReference type="ARBA" id="ARBA00023266"/>
    </source>
</evidence>
<keyword evidence="6 8" id="KW-0711">Selenium</keyword>
<evidence type="ECO:0000259" key="10">
    <source>
        <dbReference type="Pfam" id="PF12390"/>
    </source>
</evidence>
<reference evidence="11 12" key="1">
    <citation type="submission" date="2020-04" db="EMBL/GenBank/DDBJ databases">
        <authorList>
            <person name="De Canck E."/>
        </authorList>
    </citation>
    <scope>NUCLEOTIDE SEQUENCE [LARGE SCALE GENOMIC DNA]</scope>
    <source>
        <strain evidence="11 12">LMG 29739</strain>
    </source>
</reference>
<dbReference type="PANTHER" id="PTHR32328:SF0">
    <property type="entry name" value="L-SERYL-TRNA(SEC) SELENIUM TRANSFERASE"/>
    <property type="match status" value="1"/>
</dbReference>
<dbReference type="GO" id="GO:0001514">
    <property type="term" value="P:selenocysteine incorporation"/>
    <property type="evidence" value="ECO:0007669"/>
    <property type="project" value="UniProtKB-UniRule"/>
</dbReference>
<dbReference type="GO" id="GO:0001717">
    <property type="term" value="P:conversion of seryl-tRNAsec to selenocys-tRNAsec"/>
    <property type="evidence" value="ECO:0007669"/>
    <property type="project" value="UniProtKB-UniRule"/>
</dbReference>
<dbReference type="InterPro" id="IPR015421">
    <property type="entry name" value="PyrdxlP-dep_Trfase_major"/>
</dbReference>
<keyword evidence="4 8" id="KW-0663">Pyridoxal phosphate</keyword>
<evidence type="ECO:0000313" key="12">
    <source>
        <dbReference type="Proteomes" id="UP000494329"/>
    </source>
</evidence>
<dbReference type="Proteomes" id="UP000494329">
    <property type="component" value="Unassembled WGS sequence"/>
</dbReference>
<dbReference type="UniPathway" id="UPA00906">
    <property type="reaction ID" value="UER00896"/>
</dbReference>
<organism evidence="11 12">
    <name type="scientific">Paraburkholderia solisilvae</name>
    <dbReference type="NCBI Taxonomy" id="624376"/>
    <lineage>
        <taxon>Bacteria</taxon>
        <taxon>Pseudomonadati</taxon>
        <taxon>Pseudomonadota</taxon>
        <taxon>Betaproteobacteria</taxon>
        <taxon>Burkholderiales</taxon>
        <taxon>Burkholderiaceae</taxon>
        <taxon>Paraburkholderia</taxon>
    </lineage>
</organism>
<dbReference type="EC" id="2.9.1.1" evidence="8"/>
<evidence type="ECO:0000256" key="2">
    <source>
        <dbReference type="ARBA" id="ARBA00022490"/>
    </source>
</evidence>
<dbReference type="GO" id="GO:0005737">
    <property type="term" value="C:cytoplasm"/>
    <property type="evidence" value="ECO:0007669"/>
    <property type="project" value="UniProtKB-SubCell"/>
</dbReference>
<dbReference type="PANTHER" id="PTHR32328">
    <property type="entry name" value="L-SERYL-TRNA(SEC) SELENIUM TRANSFERASE"/>
    <property type="match status" value="1"/>
</dbReference>
<dbReference type="AlphaFoldDB" id="A0A6J5DCW7"/>
<comment type="subcellular location">
    <subcellularLocation>
        <location evidence="8">Cytoplasm</location>
    </subcellularLocation>
</comment>
<sequence>MNDAAMSERRHARLARMPSVERVMSMHAVQTLTDVYGRTQVVAAVRAALEALRGELRAIADGQDDDADALAATGDEARIVAHAAHFLEQRSRGYLRTVFNLTGTVLHTNLGRALLPDEAVRTVIDALTHPVNLEFDLTTGARGDRDDLIEALICELTGAEAATVVNNNAAAVLLMVSALASRKEVVVSRGELVEIGGAFRIPDIMARAGARLREVGTTNRTHAKDYEEAIGPRTALLMKVHCSNYAISGFTKSVDIDELAQIAHRHALPVAFDLGSGTLTDLAQWGLPAEPTVRGTIDAGADLVTFSGDKLLGGPQAGLIVGREALIRKIRKHPLKRALRVGKLTLAALEPVLQLYRAPEFLAQRLTTLRLLTRPAAEMHAAALRVQPALQRALGERYAVTVEPMFSQIGSGALPVDQLPGYGLAVRVAAAKRGGRALMQVEKVLRELPRPVIGRIADDALRLDLRCLEAEDETAFIAQCAELRL</sequence>
<accession>A0A6J5DCW7</accession>
<evidence type="ECO:0000256" key="8">
    <source>
        <dbReference type="HAMAP-Rule" id="MF_00423"/>
    </source>
</evidence>
<keyword evidence="5 8" id="KW-0648">Protein biosynthesis</keyword>
<dbReference type="NCBIfam" id="TIGR00474">
    <property type="entry name" value="selA"/>
    <property type="match status" value="1"/>
</dbReference>
<keyword evidence="3 8" id="KW-0808">Transferase</keyword>
<comment type="pathway">
    <text evidence="8">Aminoacyl-tRNA biosynthesis; selenocysteinyl-tRNA(Sec) biosynthesis; selenocysteinyl-tRNA(Sec) from L-seryl-tRNA(Sec) (bacterial route): step 1/1.</text>
</comment>
<keyword evidence="2 8" id="KW-0963">Cytoplasm</keyword>
<dbReference type="InterPro" id="IPR025862">
    <property type="entry name" value="SelA_trans_N_dom"/>
</dbReference>
<evidence type="ECO:0000256" key="5">
    <source>
        <dbReference type="ARBA" id="ARBA00022917"/>
    </source>
</evidence>
<gene>
    <name evidence="8 11" type="primary">selA</name>
    <name evidence="11" type="ORF">LMG29739_01420</name>
</gene>
<evidence type="ECO:0000256" key="9">
    <source>
        <dbReference type="PIRSR" id="PIRSR618319-50"/>
    </source>
</evidence>
<evidence type="ECO:0000256" key="4">
    <source>
        <dbReference type="ARBA" id="ARBA00022898"/>
    </source>
</evidence>
<dbReference type="Pfam" id="PF12390">
    <property type="entry name" value="Se-cys_synth_N"/>
    <property type="match status" value="1"/>
</dbReference>
<dbReference type="InterPro" id="IPR015424">
    <property type="entry name" value="PyrdxlP-dep_Trfase"/>
</dbReference>
<dbReference type="InterPro" id="IPR018319">
    <property type="entry name" value="SelA-like"/>
</dbReference>
<keyword evidence="12" id="KW-1185">Reference proteome</keyword>
<evidence type="ECO:0000256" key="3">
    <source>
        <dbReference type="ARBA" id="ARBA00022679"/>
    </source>
</evidence>
<evidence type="ECO:0000256" key="7">
    <source>
        <dbReference type="ARBA" id="ARBA00044507"/>
    </source>
</evidence>
<dbReference type="InterPro" id="IPR004534">
    <property type="entry name" value="SelA_trans"/>
</dbReference>
<comment type="function">
    <text evidence="8">Converts seryl-tRNA(Sec) to selenocysteinyl-tRNA(Sec) required for selenoprotein biosynthesis.</text>
</comment>
<evidence type="ECO:0000256" key="1">
    <source>
        <dbReference type="ARBA" id="ARBA00001933"/>
    </source>
</evidence>
<comment type="catalytic activity">
    <reaction evidence="8">
        <text>L-seryl-tRNA(Sec) + selenophosphate + H(+) = L-selenocysteinyl-tRNA(Sec) + phosphate</text>
        <dbReference type="Rhea" id="RHEA:22728"/>
        <dbReference type="Rhea" id="RHEA-COMP:9742"/>
        <dbReference type="Rhea" id="RHEA-COMP:9743"/>
        <dbReference type="ChEBI" id="CHEBI:15378"/>
        <dbReference type="ChEBI" id="CHEBI:16144"/>
        <dbReference type="ChEBI" id="CHEBI:43474"/>
        <dbReference type="ChEBI" id="CHEBI:78533"/>
        <dbReference type="ChEBI" id="CHEBI:78573"/>
        <dbReference type="EC" id="2.9.1.1"/>
    </reaction>
</comment>
<comment type="similarity">
    <text evidence="7 8">Belongs to the SelA family.</text>
</comment>
<dbReference type="Gene3D" id="3.90.1150.180">
    <property type="match status" value="1"/>
</dbReference>
<feature type="domain" description="L-seryl-tRNA selenium transferase N-terminal" evidence="10">
    <location>
        <begin position="15"/>
        <end position="53"/>
    </location>
</feature>
<dbReference type="EMBL" id="CADIKF010000008">
    <property type="protein sequence ID" value="CAB3752119.1"/>
    <property type="molecule type" value="Genomic_DNA"/>
</dbReference>
<evidence type="ECO:0000313" key="11">
    <source>
        <dbReference type="EMBL" id="CAB3752119.1"/>
    </source>
</evidence>
<dbReference type="HAMAP" id="MF_00423">
    <property type="entry name" value="SelA"/>
    <property type="match status" value="1"/>
</dbReference>
<dbReference type="SUPFAM" id="SSF53383">
    <property type="entry name" value="PLP-dependent transferases"/>
    <property type="match status" value="1"/>
</dbReference>
<dbReference type="Pfam" id="PF03841">
    <property type="entry name" value="SelA"/>
    <property type="match status" value="1"/>
</dbReference>
<dbReference type="FunFam" id="3.40.640.10:FF:000028">
    <property type="entry name" value="L-seryl-tRNA(Sec) selenium transferase"/>
    <property type="match status" value="1"/>
</dbReference>
<proteinExistence type="inferred from homology"/>
<name>A0A6J5DCW7_9BURK</name>